<dbReference type="RefSeq" id="WP_069798037.1">
    <property type="nucleotide sequence ID" value="NZ_CP034157.1"/>
</dbReference>
<dbReference type="STRING" id="237258.SAMN04489756_12121"/>
<dbReference type="Proteomes" id="UP000095601">
    <property type="component" value="Unassembled WGS sequence"/>
</dbReference>
<comment type="caution">
    <text evidence="1">The sequence shown here is derived from an EMBL/GenBank/DDBJ whole genome shotgun (WGS) entry which is preliminary data.</text>
</comment>
<dbReference type="AlphaFoldDB" id="A0A1E5UFA3"/>
<keyword evidence="2" id="KW-1185">Reference proteome</keyword>
<organism evidence="1 2">
    <name type="scientific">Cloacibacterium normanense</name>
    <dbReference type="NCBI Taxonomy" id="237258"/>
    <lineage>
        <taxon>Bacteria</taxon>
        <taxon>Pseudomonadati</taxon>
        <taxon>Bacteroidota</taxon>
        <taxon>Flavobacteriia</taxon>
        <taxon>Flavobacteriales</taxon>
        <taxon>Weeksellaceae</taxon>
    </lineage>
</organism>
<sequence>MKVIQIKAKDFFEFIKLKDTSMWEIFSQMIDGEEKEIIFLDENEKILFNYILPQNLEKLEEDRKTFAKEYTDKISNLN</sequence>
<reference evidence="1 2" key="1">
    <citation type="submission" date="2016-09" db="EMBL/GenBank/DDBJ databases">
        <authorList>
            <person name="Capua I."/>
            <person name="De Benedictis P."/>
            <person name="Joannis T."/>
            <person name="Lombin L.H."/>
            <person name="Cattoli G."/>
        </authorList>
    </citation>
    <scope>NUCLEOTIDE SEQUENCE [LARGE SCALE GENOMIC DNA]</scope>
    <source>
        <strain evidence="1 2">NRS-1</strain>
    </source>
</reference>
<name>A0A1E5UFA3_9FLAO</name>
<dbReference type="EMBL" id="MKGI01000040">
    <property type="protein sequence ID" value="OEL11488.1"/>
    <property type="molecule type" value="Genomic_DNA"/>
</dbReference>
<protein>
    <submittedName>
        <fullName evidence="1">Uncharacterized protein</fullName>
    </submittedName>
</protein>
<dbReference type="KEGG" id="cnr:EB819_06830"/>
<dbReference type="OrthoDB" id="1269892at2"/>
<proteinExistence type="predicted"/>
<gene>
    <name evidence="1" type="ORF">BHF72_2034</name>
</gene>
<evidence type="ECO:0000313" key="2">
    <source>
        <dbReference type="Proteomes" id="UP000095601"/>
    </source>
</evidence>
<accession>A0A1E5UFA3</accession>
<evidence type="ECO:0000313" key="1">
    <source>
        <dbReference type="EMBL" id="OEL11488.1"/>
    </source>
</evidence>